<dbReference type="AlphaFoldDB" id="A0AAN6Q2F0"/>
<reference evidence="2" key="2">
    <citation type="submission" date="2023-05" db="EMBL/GenBank/DDBJ databases">
        <authorList>
            <consortium name="Lawrence Berkeley National Laboratory"/>
            <person name="Steindorff A."/>
            <person name="Hensen N."/>
            <person name="Bonometti L."/>
            <person name="Westerberg I."/>
            <person name="Brannstrom I.O."/>
            <person name="Guillou S."/>
            <person name="Cros-Aarteil S."/>
            <person name="Calhoun S."/>
            <person name="Haridas S."/>
            <person name="Kuo A."/>
            <person name="Mondo S."/>
            <person name="Pangilinan J."/>
            <person name="Riley R."/>
            <person name="Labutti K."/>
            <person name="Andreopoulos B."/>
            <person name="Lipzen A."/>
            <person name="Chen C."/>
            <person name="Yanf M."/>
            <person name="Daum C."/>
            <person name="Ng V."/>
            <person name="Clum A."/>
            <person name="Ohm R."/>
            <person name="Martin F."/>
            <person name="Silar P."/>
            <person name="Natvig D."/>
            <person name="Lalanne C."/>
            <person name="Gautier V."/>
            <person name="Ament-Velasquez S.L."/>
            <person name="Kruys A."/>
            <person name="Hutchinson M.I."/>
            <person name="Powell A.J."/>
            <person name="Barry K."/>
            <person name="Miller A.N."/>
            <person name="Grigoriev I.V."/>
            <person name="Debuchy R."/>
            <person name="Gladieux P."/>
            <person name="Thoren M.H."/>
            <person name="Johannesson H."/>
        </authorList>
    </citation>
    <scope>NUCLEOTIDE SEQUENCE</scope>
    <source>
        <strain evidence="2">CBS 757.83</strain>
    </source>
</reference>
<evidence type="ECO:0000259" key="1">
    <source>
        <dbReference type="PROSITE" id="PS00028"/>
    </source>
</evidence>
<keyword evidence="3" id="KW-1185">Reference proteome</keyword>
<evidence type="ECO:0000313" key="2">
    <source>
        <dbReference type="EMBL" id="KAK4099727.1"/>
    </source>
</evidence>
<name>A0AAN6Q2F0_9PEZI</name>
<protein>
    <recommendedName>
        <fullName evidence="1">C2H2-type domain-containing protein</fullName>
    </recommendedName>
</protein>
<gene>
    <name evidence="2" type="ORF">N658DRAFT_429245</name>
</gene>
<proteinExistence type="predicted"/>
<sequence>MANSEQVFQQRYLPQHIRKEIMPIVFGVEAAGENEELYTMLRRATVTRDENAPLYLTIKEKQRLEERRDMQKLKREYGAERDAKGEKHPHAKRAFSAYAAYRRTLQQLLLDHKRKEYFVEADRRRALGQSTSDLATPTAELSKPQTHTRVTDRFATHIGRFLHEKHLGGARRAQFFSQLLLAYLGKRCTEIVTIMDSLEDTKSDITESKPEGYMCLLCRAPFPFRGGLTRHNDKVHLRKGAFNYPFSCPECSRQGNEKFMVKGVEQWSSHVERCHGILFTPNLPSRNRTEPPAWQQSPRTRSARCLVCEGMFSPGNSFSRHFNKEHGDLFQEPFACFECRRQDGSVIMIGSREAWMEHVAEVHKHDGQTMDSLLEPRKLLGKRKREGGE</sequence>
<reference evidence="2" key="1">
    <citation type="journal article" date="2023" name="Mol. Phylogenet. Evol.">
        <title>Genome-scale phylogeny and comparative genomics of the fungal order Sordariales.</title>
        <authorList>
            <person name="Hensen N."/>
            <person name="Bonometti L."/>
            <person name="Westerberg I."/>
            <person name="Brannstrom I.O."/>
            <person name="Guillou S."/>
            <person name="Cros-Aarteil S."/>
            <person name="Calhoun S."/>
            <person name="Haridas S."/>
            <person name="Kuo A."/>
            <person name="Mondo S."/>
            <person name="Pangilinan J."/>
            <person name="Riley R."/>
            <person name="LaButti K."/>
            <person name="Andreopoulos B."/>
            <person name="Lipzen A."/>
            <person name="Chen C."/>
            <person name="Yan M."/>
            <person name="Daum C."/>
            <person name="Ng V."/>
            <person name="Clum A."/>
            <person name="Steindorff A."/>
            <person name="Ohm R.A."/>
            <person name="Martin F."/>
            <person name="Silar P."/>
            <person name="Natvig D.O."/>
            <person name="Lalanne C."/>
            <person name="Gautier V."/>
            <person name="Ament-Velasquez S.L."/>
            <person name="Kruys A."/>
            <person name="Hutchinson M.I."/>
            <person name="Powell A.J."/>
            <person name="Barry K."/>
            <person name="Miller A.N."/>
            <person name="Grigoriev I.V."/>
            <person name="Debuchy R."/>
            <person name="Gladieux P."/>
            <person name="Hiltunen Thoren M."/>
            <person name="Johannesson H."/>
        </authorList>
    </citation>
    <scope>NUCLEOTIDE SEQUENCE</scope>
    <source>
        <strain evidence="2">CBS 757.83</strain>
    </source>
</reference>
<dbReference type="InterPro" id="IPR013087">
    <property type="entry name" value="Znf_C2H2_type"/>
</dbReference>
<accession>A0AAN6Q2F0</accession>
<dbReference type="Gene3D" id="3.30.160.60">
    <property type="entry name" value="Classic Zinc Finger"/>
    <property type="match status" value="1"/>
</dbReference>
<dbReference type="SMART" id="SM00355">
    <property type="entry name" value="ZnF_C2H2"/>
    <property type="match status" value="4"/>
</dbReference>
<feature type="domain" description="C2H2-type" evidence="1">
    <location>
        <begin position="215"/>
        <end position="236"/>
    </location>
</feature>
<dbReference type="InterPro" id="IPR021842">
    <property type="entry name" value="DUF3435"/>
</dbReference>
<evidence type="ECO:0000313" key="3">
    <source>
        <dbReference type="Proteomes" id="UP001305647"/>
    </source>
</evidence>
<dbReference type="EMBL" id="MU863646">
    <property type="protein sequence ID" value="KAK4099727.1"/>
    <property type="molecule type" value="Genomic_DNA"/>
</dbReference>
<dbReference type="Pfam" id="PF11917">
    <property type="entry name" value="DUF3435"/>
    <property type="match status" value="1"/>
</dbReference>
<organism evidence="2 3">
    <name type="scientific">Parathielavia hyrcaniae</name>
    <dbReference type="NCBI Taxonomy" id="113614"/>
    <lineage>
        <taxon>Eukaryota</taxon>
        <taxon>Fungi</taxon>
        <taxon>Dikarya</taxon>
        <taxon>Ascomycota</taxon>
        <taxon>Pezizomycotina</taxon>
        <taxon>Sordariomycetes</taxon>
        <taxon>Sordariomycetidae</taxon>
        <taxon>Sordariales</taxon>
        <taxon>Chaetomiaceae</taxon>
        <taxon>Parathielavia</taxon>
    </lineage>
</organism>
<comment type="caution">
    <text evidence="2">The sequence shown here is derived from an EMBL/GenBank/DDBJ whole genome shotgun (WGS) entry which is preliminary data.</text>
</comment>
<dbReference type="Proteomes" id="UP001305647">
    <property type="component" value="Unassembled WGS sequence"/>
</dbReference>
<dbReference type="PROSITE" id="PS00028">
    <property type="entry name" value="ZINC_FINGER_C2H2_1"/>
    <property type="match status" value="1"/>
</dbReference>